<evidence type="ECO:0000313" key="3">
    <source>
        <dbReference type="Proteomes" id="UP000037923"/>
    </source>
</evidence>
<feature type="region of interest" description="Disordered" evidence="1">
    <location>
        <begin position="367"/>
        <end position="387"/>
    </location>
</feature>
<protein>
    <submittedName>
        <fullName evidence="2">Uncharacterized protein</fullName>
    </submittedName>
</protein>
<feature type="region of interest" description="Disordered" evidence="1">
    <location>
        <begin position="508"/>
        <end position="543"/>
    </location>
</feature>
<evidence type="ECO:0000256" key="1">
    <source>
        <dbReference type="SAM" id="MobiDB-lite"/>
    </source>
</evidence>
<dbReference type="OMA" id="QRLETWH"/>
<comment type="caution">
    <text evidence="2">The sequence shown here is derived from an EMBL/GenBank/DDBJ whole genome shotgun (WGS) entry which is preliminary data.</text>
</comment>
<sequence>MATTVATTTTTAAGRRATSPPPPPTHPADENLTSSAALLAELLRGAGPTSHSHSPAAAAAATSTNRCPLFPTESEDYYCLSCYARCSGLSLLVGPHTNHDYLPFQDALLYMPAALLRETQEVVRESEESFAKPWRAQDQQREETLAYLLHLRQSKVAAVARLMEEIQQVDQQLLHVTEAKAVNLSNWRYQQRALRRKMEKLKSGADTLWASLTADVQAPSSRPTRVAAAATAAPSWQHSQQVAQKELAQVQGLLQQQLRQLEIDEAAALDQLQTWHGLLNAVPQGCNGETEKLPPHHSPVRAHSTQPTSPAPPSPSSSAVPGALVCSAVEPPALHPSNAEVVLLQHALRSVNDGLRHRLLRAAAASLASSSASSSSSRLPSSSREGTSCSYFPYTPVLAAEMISSGLSPLPGETPLREQVAVAALSHPPLTPEATKPAATGEGKRPAAALKSPPRRPRSPTSGSAPSGVDLQAEEEEKDGHAQQARWQSWQAQEQALKASLNQLLQSAAASVENSARTPPSSSLSGSSNEKSRGAAYGAAMLR</sequence>
<feature type="compositionally biased region" description="Low complexity" evidence="1">
    <location>
        <begin position="367"/>
        <end position="384"/>
    </location>
</feature>
<dbReference type="Proteomes" id="UP000037923">
    <property type="component" value="Unassembled WGS sequence"/>
</dbReference>
<feature type="region of interest" description="Disordered" evidence="1">
    <location>
        <begin position="1"/>
        <end position="31"/>
    </location>
</feature>
<dbReference type="AlphaFoldDB" id="A0A0N0DSN2"/>
<evidence type="ECO:0000313" key="2">
    <source>
        <dbReference type="EMBL" id="KPA76184.1"/>
    </source>
</evidence>
<proteinExistence type="predicted"/>
<feature type="region of interest" description="Disordered" evidence="1">
    <location>
        <begin position="286"/>
        <end position="320"/>
    </location>
</feature>
<dbReference type="RefSeq" id="XP_015654623.1">
    <property type="nucleotide sequence ID" value="XM_015806752.1"/>
</dbReference>
<gene>
    <name evidence="2" type="ORF">ABB37_07943</name>
</gene>
<dbReference type="GeneID" id="26908228"/>
<dbReference type="OrthoDB" id="246526at2759"/>
<feature type="region of interest" description="Disordered" evidence="1">
    <location>
        <begin position="427"/>
        <end position="494"/>
    </location>
</feature>
<feature type="compositionally biased region" description="Low complexity" evidence="1">
    <location>
        <begin position="508"/>
        <end position="529"/>
    </location>
</feature>
<keyword evidence="3" id="KW-1185">Reference proteome</keyword>
<feature type="compositionally biased region" description="Low complexity" evidence="1">
    <location>
        <begin position="482"/>
        <end position="494"/>
    </location>
</feature>
<reference evidence="2 3" key="1">
    <citation type="submission" date="2015-07" db="EMBL/GenBank/DDBJ databases">
        <title>High-quality genome of monoxenous trypanosomatid Leptomonas pyrrhocoris.</title>
        <authorList>
            <person name="Flegontov P."/>
            <person name="Butenko A."/>
            <person name="Firsov S."/>
            <person name="Vlcek C."/>
            <person name="Logacheva M.D."/>
            <person name="Field M."/>
            <person name="Filatov D."/>
            <person name="Flegontova O."/>
            <person name="Gerasimov E."/>
            <person name="Jackson A.P."/>
            <person name="Kelly S."/>
            <person name="Opperdoes F."/>
            <person name="O'Reilly A."/>
            <person name="Votypka J."/>
            <person name="Yurchenko V."/>
            <person name="Lukes J."/>
        </authorList>
    </citation>
    <scope>NUCLEOTIDE SEQUENCE [LARGE SCALE GENOMIC DNA]</scope>
    <source>
        <strain evidence="2">H10</strain>
    </source>
</reference>
<name>A0A0N0DSN2_LEPPY</name>
<organism evidence="2 3">
    <name type="scientific">Leptomonas pyrrhocoris</name>
    <name type="common">Firebug parasite</name>
    <dbReference type="NCBI Taxonomy" id="157538"/>
    <lineage>
        <taxon>Eukaryota</taxon>
        <taxon>Discoba</taxon>
        <taxon>Euglenozoa</taxon>
        <taxon>Kinetoplastea</taxon>
        <taxon>Metakinetoplastina</taxon>
        <taxon>Trypanosomatida</taxon>
        <taxon>Trypanosomatidae</taxon>
        <taxon>Leishmaniinae</taxon>
        <taxon>Leptomonas</taxon>
    </lineage>
</organism>
<feature type="compositionally biased region" description="Low complexity" evidence="1">
    <location>
        <begin position="1"/>
        <end position="18"/>
    </location>
</feature>
<dbReference type="VEuPathDB" id="TriTrypDB:LpyrH10_21_0790"/>
<accession>A0A0N0DSN2</accession>
<dbReference type="EMBL" id="LGTL01000021">
    <property type="protein sequence ID" value="KPA76184.1"/>
    <property type="molecule type" value="Genomic_DNA"/>
</dbReference>